<organism evidence="1 2">
    <name type="scientific">Ameca splendens</name>
    <dbReference type="NCBI Taxonomy" id="208324"/>
    <lineage>
        <taxon>Eukaryota</taxon>
        <taxon>Metazoa</taxon>
        <taxon>Chordata</taxon>
        <taxon>Craniata</taxon>
        <taxon>Vertebrata</taxon>
        <taxon>Euteleostomi</taxon>
        <taxon>Actinopterygii</taxon>
        <taxon>Neopterygii</taxon>
        <taxon>Teleostei</taxon>
        <taxon>Neoteleostei</taxon>
        <taxon>Acanthomorphata</taxon>
        <taxon>Ovalentaria</taxon>
        <taxon>Atherinomorphae</taxon>
        <taxon>Cyprinodontiformes</taxon>
        <taxon>Goodeidae</taxon>
        <taxon>Ameca</taxon>
    </lineage>
</organism>
<accession>A0ABV0Y856</accession>
<comment type="caution">
    <text evidence="1">The sequence shown here is derived from an EMBL/GenBank/DDBJ whole genome shotgun (WGS) entry which is preliminary data.</text>
</comment>
<dbReference type="EMBL" id="JAHRIP010024308">
    <property type="protein sequence ID" value="MEQ2289696.1"/>
    <property type="molecule type" value="Genomic_DNA"/>
</dbReference>
<proteinExistence type="predicted"/>
<name>A0ABV0Y856_9TELE</name>
<sequence length="160" mass="17697">MAHSPLSVQKKQALPRSVGGTFTNSLSTLTSPGGTKNFAPACFSSARIRCAFNINPVYRSSGSAAAWIVVHFSEFGARLLLSFILVETHTFICSKQAGRQAGRQISLFQAMMKKRLWWSSHGKGRFLMSRLKNGDVALKSQIPCVCVCVREKERETEEKV</sequence>
<evidence type="ECO:0000313" key="1">
    <source>
        <dbReference type="EMBL" id="MEQ2289696.1"/>
    </source>
</evidence>
<reference evidence="1 2" key="1">
    <citation type="submission" date="2021-06" db="EMBL/GenBank/DDBJ databases">
        <authorList>
            <person name="Palmer J.M."/>
        </authorList>
    </citation>
    <scope>NUCLEOTIDE SEQUENCE [LARGE SCALE GENOMIC DNA]</scope>
    <source>
        <strain evidence="1 2">AS_MEX2019</strain>
        <tissue evidence="1">Muscle</tissue>
    </source>
</reference>
<dbReference type="Proteomes" id="UP001469553">
    <property type="component" value="Unassembled WGS sequence"/>
</dbReference>
<protein>
    <submittedName>
        <fullName evidence="1">Uncharacterized protein</fullName>
    </submittedName>
</protein>
<evidence type="ECO:0000313" key="2">
    <source>
        <dbReference type="Proteomes" id="UP001469553"/>
    </source>
</evidence>
<gene>
    <name evidence="1" type="ORF">AMECASPLE_035899</name>
</gene>
<keyword evidence="2" id="KW-1185">Reference proteome</keyword>